<evidence type="ECO:0000313" key="3">
    <source>
        <dbReference type="Proteomes" id="UP000324517"/>
    </source>
</evidence>
<evidence type="ECO:0000256" key="1">
    <source>
        <dbReference type="SAM" id="MobiDB-lite"/>
    </source>
</evidence>
<sequence length="62" mass="6879">MSKESFGDIAKKLTGNSSKGSSAKSEPIFKSKPLNEGTDFEPKFRSTTEYFERRGNNTDKGN</sequence>
<proteinExistence type="predicted"/>
<dbReference type="AlphaFoldDB" id="A0A5D4SYA5"/>
<reference evidence="2 3" key="1">
    <citation type="submission" date="2019-08" db="EMBL/GenBank/DDBJ databases">
        <title>Bacillus genomes from the desert of Cuatro Cienegas, Coahuila.</title>
        <authorList>
            <person name="Olmedo-Alvarez G."/>
        </authorList>
    </citation>
    <scope>NUCLEOTIDE SEQUENCE [LARGE SCALE GENOMIC DNA]</scope>
    <source>
        <strain evidence="2 3">CH98b_3T</strain>
    </source>
</reference>
<feature type="compositionally biased region" description="Basic and acidic residues" evidence="1">
    <location>
        <begin position="1"/>
        <end position="11"/>
    </location>
</feature>
<feature type="compositionally biased region" description="Polar residues" evidence="1">
    <location>
        <begin position="14"/>
        <end position="24"/>
    </location>
</feature>
<protein>
    <submittedName>
        <fullName evidence="2">Uncharacterized protein</fullName>
    </submittedName>
</protein>
<evidence type="ECO:0000313" key="2">
    <source>
        <dbReference type="EMBL" id="TYS67278.1"/>
    </source>
</evidence>
<comment type="caution">
    <text evidence="2">The sequence shown here is derived from an EMBL/GenBank/DDBJ whole genome shotgun (WGS) entry which is preliminary data.</text>
</comment>
<dbReference type="OrthoDB" id="2973711at2"/>
<name>A0A5D4SYA5_9BACI</name>
<organism evidence="2 3">
    <name type="scientific">Sutcliffiella horikoshii</name>
    <dbReference type="NCBI Taxonomy" id="79883"/>
    <lineage>
        <taxon>Bacteria</taxon>
        <taxon>Bacillati</taxon>
        <taxon>Bacillota</taxon>
        <taxon>Bacilli</taxon>
        <taxon>Bacillales</taxon>
        <taxon>Bacillaceae</taxon>
        <taxon>Sutcliffiella</taxon>
    </lineage>
</organism>
<dbReference type="Proteomes" id="UP000324517">
    <property type="component" value="Unassembled WGS sequence"/>
</dbReference>
<feature type="region of interest" description="Disordered" evidence="1">
    <location>
        <begin position="1"/>
        <end position="62"/>
    </location>
</feature>
<gene>
    <name evidence="2" type="ORF">FZC75_19570</name>
</gene>
<dbReference type="RefSeq" id="WP_148980435.1">
    <property type="nucleotide sequence ID" value="NZ_JBNILM010000011.1"/>
</dbReference>
<feature type="compositionally biased region" description="Basic and acidic residues" evidence="1">
    <location>
        <begin position="40"/>
        <end position="62"/>
    </location>
</feature>
<dbReference type="EMBL" id="VTET01000013">
    <property type="protein sequence ID" value="TYS67278.1"/>
    <property type="molecule type" value="Genomic_DNA"/>
</dbReference>
<accession>A0A5D4SYA5</accession>